<reference evidence="1 2" key="1">
    <citation type="submission" date="2021-06" db="EMBL/GenBank/DDBJ databases">
        <authorList>
            <person name="Kallberg Y."/>
            <person name="Tangrot J."/>
            <person name="Rosling A."/>
        </authorList>
    </citation>
    <scope>NUCLEOTIDE SEQUENCE [LARGE SCALE GENOMIC DNA]</scope>
    <source>
        <strain evidence="1 2">120-4 pot B 10/14</strain>
    </source>
</reference>
<protein>
    <submittedName>
        <fullName evidence="1">16364_t:CDS:1</fullName>
    </submittedName>
</protein>
<dbReference type="Proteomes" id="UP000789901">
    <property type="component" value="Unassembled WGS sequence"/>
</dbReference>
<organism evidence="1 2">
    <name type="scientific">Gigaspora margarita</name>
    <dbReference type="NCBI Taxonomy" id="4874"/>
    <lineage>
        <taxon>Eukaryota</taxon>
        <taxon>Fungi</taxon>
        <taxon>Fungi incertae sedis</taxon>
        <taxon>Mucoromycota</taxon>
        <taxon>Glomeromycotina</taxon>
        <taxon>Glomeromycetes</taxon>
        <taxon>Diversisporales</taxon>
        <taxon>Gigasporaceae</taxon>
        <taxon>Gigaspora</taxon>
    </lineage>
</organism>
<sequence>EKQINNESQAIQELMTVFNNYTNMFIFEVLAILIEDLEFFEISKTPVALFVIQWLLHLEASLQSGILEPPISLEMKSKFENNNFEIESYITIFCEAY</sequence>
<evidence type="ECO:0000313" key="2">
    <source>
        <dbReference type="Proteomes" id="UP000789901"/>
    </source>
</evidence>
<evidence type="ECO:0000313" key="1">
    <source>
        <dbReference type="EMBL" id="CAG8791274.1"/>
    </source>
</evidence>
<dbReference type="EMBL" id="CAJVQB010019480">
    <property type="protein sequence ID" value="CAG8791274.1"/>
    <property type="molecule type" value="Genomic_DNA"/>
</dbReference>
<accession>A0ABN7VRF6</accession>
<proteinExistence type="predicted"/>
<keyword evidence="2" id="KW-1185">Reference proteome</keyword>
<gene>
    <name evidence="1" type="ORF">GMARGA_LOCUS21275</name>
</gene>
<name>A0ABN7VRF6_GIGMA</name>
<comment type="caution">
    <text evidence="1">The sequence shown here is derived from an EMBL/GenBank/DDBJ whole genome shotgun (WGS) entry which is preliminary data.</text>
</comment>
<feature type="non-terminal residue" evidence="1">
    <location>
        <position position="1"/>
    </location>
</feature>